<keyword evidence="1" id="KW-0472">Membrane</keyword>
<dbReference type="NCBIfam" id="TIGR00341">
    <property type="entry name" value="TIGR00341 family protein"/>
    <property type="match status" value="1"/>
</dbReference>
<dbReference type="Proteomes" id="UP000831880">
    <property type="component" value="Chromosome"/>
</dbReference>
<proteinExistence type="predicted"/>
<evidence type="ECO:0000313" key="3">
    <source>
        <dbReference type="Proteomes" id="UP000831880"/>
    </source>
</evidence>
<dbReference type="InterPro" id="IPR005240">
    <property type="entry name" value="DUF389"/>
</dbReference>
<keyword evidence="1" id="KW-0812">Transmembrane</keyword>
<keyword evidence="3" id="KW-1185">Reference proteome</keyword>
<feature type="transmembrane region" description="Helical" evidence="1">
    <location>
        <begin position="309"/>
        <end position="327"/>
    </location>
</feature>
<accession>A0ABY4GUQ8</accession>
<reference evidence="2 3" key="1">
    <citation type="submission" date="2022-04" db="EMBL/GenBank/DDBJ databases">
        <title>Halobacillus sp. isolated from saltern.</title>
        <authorList>
            <person name="Won M."/>
            <person name="Lee C.-M."/>
            <person name="Woen H.-Y."/>
            <person name="Kwon S.-W."/>
        </authorList>
    </citation>
    <scope>NUCLEOTIDE SEQUENCE [LARGE SCALE GENOMIC DNA]</scope>
    <source>
        <strain evidence="2 3">SSTM10-2</strain>
    </source>
</reference>
<dbReference type="PANTHER" id="PTHR20992:SF9">
    <property type="entry name" value="AT15442P-RELATED"/>
    <property type="match status" value="1"/>
</dbReference>
<gene>
    <name evidence="2" type="ORF">MUO14_14375</name>
</gene>
<feature type="transmembrane region" description="Helical" evidence="1">
    <location>
        <begin position="236"/>
        <end position="259"/>
    </location>
</feature>
<dbReference type="EMBL" id="CP095074">
    <property type="protein sequence ID" value="UOQ91724.1"/>
    <property type="molecule type" value="Genomic_DNA"/>
</dbReference>
<name>A0ABY4GUQ8_9BACI</name>
<keyword evidence="1" id="KW-1133">Transmembrane helix</keyword>
<feature type="transmembrane region" description="Helical" evidence="1">
    <location>
        <begin position="265"/>
        <end position="288"/>
    </location>
</feature>
<feature type="transmembrane region" description="Helical" evidence="1">
    <location>
        <begin position="176"/>
        <end position="198"/>
    </location>
</feature>
<protein>
    <submittedName>
        <fullName evidence="2">TIGR00341 family protein</fullName>
    </submittedName>
</protein>
<organism evidence="2 3">
    <name type="scientific">Halobacillus shinanisalinarum</name>
    <dbReference type="NCBI Taxonomy" id="2932258"/>
    <lineage>
        <taxon>Bacteria</taxon>
        <taxon>Bacillati</taxon>
        <taxon>Bacillota</taxon>
        <taxon>Bacilli</taxon>
        <taxon>Bacillales</taxon>
        <taxon>Bacillaceae</taxon>
        <taxon>Halobacillus</taxon>
    </lineage>
</organism>
<evidence type="ECO:0000313" key="2">
    <source>
        <dbReference type="EMBL" id="UOQ91724.1"/>
    </source>
</evidence>
<dbReference type="PANTHER" id="PTHR20992">
    <property type="entry name" value="AT15442P-RELATED"/>
    <property type="match status" value="1"/>
</dbReference>
<evidence type="ECO:0000256" key="1">
    <source>
        <dbReference type="SAM" id="Phobius"/>
    </source>
</evidence>
<feature type="transmembrane region" description="Helical" evidence="1">
    <location>
        <begin position="210"/>
        <end position="229"/>
    </location>
</feature>
<sequence length="329" mass="36257">MELQLIEVYAPEDFSYQNGLLEKFSFISYWISHEKDNDLHIRILVEKEDAEKILNYLEKAAYDEDSEFDAMLYSVKAYIPSKYSEKNTPSDDQEEFERASKHELYSIVHTSSKIDVSFTWFTAFAALVAAVGITQNSPALVIGANIIDPSIRPIIGISFASVLGEQKLVRQSITTAMFGLFIPLAIAASFGFLFPLPFHSNEFISQTNVQIIDLIVAISAGAAGALSFVKRSQGQLVGVMVSLAVLPPTVVLGMMLGAAQWQNAVMPFLLLVININAILLAAILVFWLSGIKPVNWAEIQDANTSRMNSLLFTGIIGLILIATVVLIQF</sequence>
<dbReference type="RefSeq" id="WP_244751335.1">
    <property type="nucleotide sequence ID" value="NZ_CP095074.1"/>
</dbReference>
<dbReference type="Pfam" id="PF04087">
    <property type="entry name" value="DUF389"/>
    <property type="match status" value="1"/>
</dbReference>